<reference evidence="1 2" key="1">
    <citation type="submission" date="2020-02" db="EMBL/GenBank/DDBJ databases">
        <authorList>
            <person name="Ferguson B K."/>
        </authorList>
    </citation>
    <scope>NUCLEOTIDE SEQUENCE [LARGE SCALE GENOMIC DNA]</scope>
</reference>
<protein>
    <submittedName>
        <fullName evidence="1">Uncharacterized protein</fullName>
    </submittedName>
</protein>
<gene>
    <name evidence="1" type="ORF">NTEN_LOCUS8382</name>
</gene>
<keyword evidence="2" id="KW-1185">Reference proteome</keyword>
<dbReference type="Proteomes" id="UP000479000">
    <property type="component" value="Unassembled WGS sequence"/>
</dbReference>
<accession>A0A6H5GIP6</accession>
<evidence type="ECO:0000313" key="1">
    <source>
        <dbReference type="EMBL" id="CAB0002595.1"/>
    </source>
</evidence>
<evidence type="ECO:0000313" key="2">
    <source>
        <dbReference type="Proteomes" id="UP000479000"/>
    </source>
</evidence>
<name>A0A6H5GIP6_9HEMI</name>
<dbReference type="EMBL" id="CADCXU010012687">
    <property type="protein sequence ID" value="CAB0002595.1"/>
    <property type="molecule type" value="Genomic_DNA"/>
</dbReference>
<sequence length="258" mass="30440">MGPPDYAGCRDLKQARWMCKARGGTIYLNFQPWREEAAQRCSMCNTGEREDIMHFLGTCPVLAEFRRAFFGASRLTMEECLEQLRSPSFERIAFDRWCNQKIAPGRYGEPLAGSLIHQRTHTTNTVVYHHPPLPSYWRLSEWATFVGNRLREIRNLSSINQTKFQDIWYAHQFSEYDKTIWMIGWMRRFINNSFHKKRIVKTSKFLDGTHWKGSMRPPIINTTKTTQQKKTFLNVKNRNKLIKTKLRTQLEQEQEVAG</sequence>
<organism evidence="1 2">
    <name type="scientific">Nesidiocoris tenuis</name>
    <dbReference type="NCBI Taxonomy" id="355587"/>
    <lineage>
        <taxon>Eukaryota</taxon>
        <taxon>Metazoa</taxon>
        <taxon>Ecdysozoa</taxon>
        <taxon>Arthropoda</taxon>
        <taxon>Hexapoda</taxon>
        <taxon>Insecta</taxon>
        <taxon>Pterygota</taxon>
        <taxon>Neoptera</taxon>
        <taxon>Paraneoptera</taxon>
        <taxon>Hemiptera</taxon>
        <taxon>Heteroptera</taxon>
        <taxon>Panheteroptera</taxon>
        <taxon>Cimicomorpha</taxon>
        <taxon>Miridae</taxon>
        <taxon>Dicyphina</taxon>
        <taxon>Nesidiocoris</taxon>
    </lineage>
</organism>
<proteinExistence type="predicted"/>
<dbReference type="OrthoDB" id="6628845at2759"/>
<dbReference type="AlphaFoldDB" id="A0A6H5GIP6"/>